<proteinExistence type="inferred from homology"/>
<reference evidence="4 5" key="1">
    <citation type="journal article" date="2014" name="Int. J. Syst. Evol. Microbiol.">
        <title>Phaeodactylibacter xiamenensis gen. nov., sp. nov., a member of the family Saprospiraceae isolated from the marine alga Phaeodactylum tricornutum.</title>
        <authorList>
            <person name="Chen Z.Jr."/>
            <person name="Lei X."/>
            <person name="Lai Q."/>
            <person name="Li Y."/>
            <person name="Zhang B."/>
            <person name="Zhang J."/>
            <person name="Zhang H."/>
            <person name="Yang L."/>
            <person name="Zheng W."/>
            <person name="Tian Y."/>
            <person name="Yu Z."/>
            <person name="Xu H.Jr."/>
            <person name="Zheng T."/>
        </authorList>
    </citation>
    <scope>NUCLEOTIDE SEQUENCE [LARGE SCALE GENOMIC DNA]</scope>
    <source>
        <strain evidence="4 5">KD52</strain>
    </source>
</reference>
<dbReference type="Pfam" id="PF00436">
    <property type="entry name" value="SSB"/>
    <property type="match status" value="1"/>
</dbReference>
<comment type="subunit">
    <text evidence="2">Homotetramer.</text>
</comment>
<evidence type="ECO:0000256" key="3">
    <source>
        <dbReference type="PIRNR" id="PIRNR002070"/>
    </source>
</evidence>
<dbReference type="HAMAP" id="MF_00984">
    <property type="entry name" value="SSB"/>
    <property type="match status" value="1"/>
</dbReference>
<dbReference type="InterPro" id="IPR000424">
    <property type="entry name" value="Primosome_PriB/ssb"/>
</dbReference>
<dbReference type="GO" id="GO:0003697">
    <property type="term" value="F:single-stranded DNA binding"/>
    <property type="evidence" value="ECO:0007669"/>
    <property type="project" value="UniProtKB-UniRule"/>
</dbReference>
<dbReference type="STRING" id="1524460.IX84_00310"/>
<sequence length="117" mass="13064">MNGIRNSVTLIGFLGQDAKMIQTANGNTLTNVSLATNDSYRNKRGDRITTTEWHRCIAWGKLAEVMGNLCKKGSEVAVRGKLTYNSYEDKNGVQRISPQVVVQEFVLLDRKKMEEAA</sequence>
<dbReference type="InterPro" id="IPR011344">
    <property type="entry name" value="ssDNA-bd"/>
</dbReference>
<dbReference type="PROSITE" id="PS50935">
    <property type="entry name" value="SSB"/>
    <property type="match status" value="1"/>
</dbReference>
<organism evidence="4 5">
    <name type="scientific">Phaeodactylibacter xiamenensis</name>
    <dbReference type="NCBI Taxonomy" id="1524460"/>
    <lineage>
        <taxon>Bacteria</taxon>
        <taxon>Pseudomonadati</taxon>
        <taxon>Bacteroidota</taxon>
        <taxon>Saprospiria</taxon>
        <taxon>Saprospirales</taxon>
        <taxon>Haliscomenobacteraceae</taxon>
        <taxon>Phaeodactylibacter</taxon>
    </lineage>
</organism>
<name>A0A098SDW3_9BACT</name>
<evidence type="ECO:0000256" key="2">
    <source>
        <dbReference type="HAMAP-Rule" id="MF_00984"/>
    </source>
</evidence>
<dbReference type="OrthoDB" id="9809878at2"/>
<gene>
    <name evidence="4" type="ORF">IX84_00310</name>
</gene>
<comment type="caution">
    <text evidence="4">The sequence shown here is derived from an EMBL/GenBank/DDBJ whole genome shotgun (WGS) entry which is preliminary data.</text>
</comment>
<dbReference type="SUPFAM" id="SSF50249">
    <property type="entry name" value="Nucleic acid-binding proteins"/>
    <property type="match status" value="1"/>
</dbReference>
<dbReference type="EMBL" id="JPOS01000002">
    <property type="protein sequence ID" value="KGE89803.1"/>
    <property type="molecule type" value="Genomic_DNA"/>
</dbReference>
<dbReference type="PIRSF" id="PIRSF002070">
    <property type="entry name" value="SSB"/>
    <property type="match status" value="1"/>
</dbReference>
<dbReference type="Gene3D" id="2.40.50.140">
    <property type="entry name" value="Nucleic acid-binding proteins"/>
    <property type="match status" value="1"/>
</dbReference>
<dbReference type="NCBIfam" id="TIGR00621">
    <property type="entry name" value="ssb"/>
    <property type="match status" value="1"/>
</dbReference>
<dbReference type="GO" id="GO:0009295">
    <property type="term" value="C:nucleoid"/>
    <property type="evidence" value="ECO:0007669"/>
    <property type="project" value="TreeGrafter"/>
</dbReference>
<dbReference type="PANTHER" id="PTHR10302">
    <property type="entry name" value="SINGLE-STRANDED DNA-BINDING PROTEIN"/>
    <property type="match status" value="1"/>
</dbReference>
<evidence type="ECO:0000313" key="5">
    <source>
        <dbReference type="Proteomes" id="UP000029736"/>
    </source>
</evidence>
<dbReference type="RefSeq" id="WP_044215571.1">
    <property type="nucleotide sequence ID" value="NZ_JBKAGJ010000014.1"/>
</dbReference>
<dbReference type="GO" id="GO:0006260">
    <property type="term" value="P:DNA replication"/>
    <property type="evidence" value="ECO:0007669"/>
    <property type="project" value="InterPro"/>
</dbReference>
<dbReference type="InterPro" id="IPR012340">
    <property type="entry name" value="NA-bd_OB-fold"/>
</dbReference>
<accession>A0A098SDW3</accession>
<keyword evidence="5" id="KW-1185">Reference proteome</keyword>
<comment type="caution">
    <text evidence="2">Lacks conserved residue(s) required for the propagation of feature annotation.</text>
</comment>
<dbReference type="AlphaFoldDB" id="A0A098SDW3"/>
<evidence type="ECO:0000256" key="1">
    <source>
        <dbReference type="ARBA" id="ARBA00023125"/>
    </source>
</evidence>
<dbReference type="Proteomes" id="UP000029736">
    <property type="component" value="Unassembled WGS sequence"/>
</dbReference>
<keyword evidence="1 2" id="KW-0238">DNA-binding</keyword>
<dbReference type="CDD" id="cd04496">
    <property type="entry name" value="SSB_OBF"/>
    <property type="match status" value="1"/>
</dbReference>
<dbReference type="PANTHER" id="PTHR10302:SF0">
    <property type="entry name" value="SINGLE-STRANDED DNA-BINDING PROTEIN, MITOCHONDRIAL"/>
    <property type="match status" value="1"/>
</dbReference>
<evidence type="ECO:0000313" key="4">
    <source>
        <dbReference type="EMBL" id="KGE89803.1"/>
    </source>
</evidence>
<protein>
    <recommendedName>
        <fullName evidence="2 3">Single-stranded DNA-binding protein</fullName>
        <shortName evidence="2">SSB</shortName>
    </recommendedName>
</protein>